<dbReference type="FunFam" id="1.20.1720.10:FF:000013">
    <property type="entry name" value="Related to multidrug resistance proteins"/>
    <property type="match status" value="1"/>
</dbReference>
<feature type="region of interest" description="Disordered" evidence="8">
    <location>
        <begin position="1"/>
        <end position="39"/>
    </location>
</feature>
<dbReference type="Gene3D" id="1.20.1250.20">
    <property type="entry name" value="MFS general substrate transporter like domains"/>
    <property type="match status" value="1"/>
</dbReference>
<sequence>MATAEARQMEEKAKLAENGESAETLSLPNAASSKDTEAQSPPIVEQAQLYSTGRLIIVIFSLALCVLLSALDVTIVSTALPSIVSDLHGFDRLSWVGISYLLTSTALQPVYGKVSDIFGRRPVLFFCIATFLLGSTLCGVSQSMDMLIASRALQGVGGGGLISLIMIIISEIVSMKERGKYQGMIGASWGLASVVGPLLGGVFTDKTSWRWAFFVNLPVGAIASCFIFVFLKLPQPKDNFRDKITRIDFAGIASIVMGSVFLLLGLEWGGNQYPWSSPLVISFLVVGVLMYGIFVYVELKVAKEPIIPMSMFRRRNFWAAMIFCFVSGFILLGCSYFLPLWFQYIRGTSATASGLSILPFMLGTVIFSVVSGILVTKTGQYVPFIRFGAVLLVVAASLIATWDLPTANWVEIVEMLVLGIGMGCALQTVLIAIQAAVPPEFIAPSTAAMVFARSMGGVFALAMFGTILNNVAINEITSALGPDTPYTGSQQSVSTLDNAPANVRAVVIQAYRDGIHYVWVGLAPLLGIGLIATLALQHIPLRTKIDISLENEKEGKRGTVAKGRGDEEVAVAEKEKEKMEGSADTLESH</sequence>
<evidence type="ECO:0000256" key="2">
    <source>
        <dbReference type="ARBA" id="ARBA00008335"/>
    </source>
</evidence>
<feature type="region of interest" description="Disordered" evidence="8">
    <location>
        <begin position="552"/>
        <end position="589"/>
    </location>
</feature>
<feature type="transmembrane region" description="Helical" evidence="9">
    <location>
        <begin position="416"/>
        <end position="438"/>
    </location>
</feature>
<feature type="transmembrane region" description="Helical" evidence="9">
    <location>
        <begin position="245"/>
        <end position="266"/>
    </location>
</feature>
<comment type="subcellular location">
    <subcellularLocation>
        <location evidence="1">Endomembrane system</location>
        <topology evidence="1">Multi-pass membrane protein</topology>
    </subcellularLocation>
</comment>
<dbReference type="InterPro" id="IPR011701">
    <property type="entry name" value="MFS"/>
</dbReference>
<feature type="transmembrane region" description="Helical" evidence="9">
    <location>
        <begin position="123"/>
        <end position="142"/>
    </location>
</feature>
<evidence type="ECO:0000256" key="1">
    <source>
        <dbReference type="ARBA" id="ARBA00004127"/>
    </source>
</evidence>
<comment type="similarity">
    <text evidence="2">Belongs to the major facilitator superfamily.</text>
</comment>
<feature type="transmembrane region" description="Helical" evidence="9">
    <location>
        <begin position="517"/>
        <end position="536"/>
    </location>
</feature>
<dbReference type="InterPro" id="IPR005829">
    <property type="entry name" value="Sugar_transporter_CS"/>
</dbReference>
<dbReference type="PROSITE" id="PS50850">
    <property type="entry name" value="MFS"/>
    <property type="match status" value="1"/>
</dbReference>
<dbReference type="PROSITE" id="PS00217">
    <property type="entry name" value="SUGAR_TRANSPORT_2"/>
    <property type="match status" value="1"/>
</dbReference>
<evidence type="ECO:0000256" key="5">
    <source>
        <dbReference type="ARBA" id="ARBA00022989"/>
    </source>
</evidence>
<feature type="transmembrane region" description="Helical" evidence="9">
    <location>
        <begin position="209"/>
        <end position="233"/>
    </location>
</feature>
<keyword evidence="4 9" id="KW-0812">Transmembrane</keyword>
<feature type="transmembrane region" description="Helical" evidence="9">
    <location>
        <begin position="148"/>
        <end position="169"/>
    </location>
</feature>
<keyword evidence="12" id="KW-1185">Reference proteome</keyword>
<feature type="transmembrane region" description="Helical" evidence="9">
    <location>
        <begin position="181"/>
        <end position="203"/>
    </location>
</feature>
<evidence type="ECO:0000256" key="4">
    <source>
        <dbReference type="ARBA" id="ARBA00022692"/>
    </source>
</evidence>
<name>A0A139AVT0_GONPJ</name>
<dbReference type="Pfam" id="PF07690">
    <property type="entry name" value="MFS_1"/>
    <property type="match status" value="1"/>
</dbReference>
<dbReference type="GO" id="GO:0005886">
    <property type="term" value="C:plasma membrane"/>
    <property type="evidence" value="ECO:0007669"/>
    <property type="project" value="TreeGrafter"/>
</dbReference>
<dbReference type="CDD" id="cd17502">
    <property type="entry name" value="MFS_Azr1_MDR_like"/>
    <property type="match status" value="1"/>
</dbReference>
<evidence type="ECO:0000256" key="7">
    <source>
        <dbReference type="ARBA" id="ARBA00044273"/>
    </source>
</evidence>
<gene>
    <name evidence="11" type="ORF">M427DRAFT_151563</name>
</gene>
<evidence type="ECO:0000313" key="11">
    <source>
        <dbReference type="EMBL" id="KXS20817.1"/>
    </source>
</evidence>
<evidence type="ECO:0000256" key="8">
    <source>
        <dbReference type="SAM" id="MobiDB-lite"/>
    </source>
</evidence>
<dbReference type="OrthoDB" id="2147446at2759"/>
<feature type="transmembrane region" description="Helical" evidence="9">
    <location>
        <begin position="450"/>
        <end position="473"/>
    </location>
</feature>
<feature type="transmembrane region" description="Helical" evidence="9">
    <location>
        <begin position="354"/>
        <end position="375"/>
    </location>
</feature>
<dbReference type="PANTHER" id="PTHR23501:SF191">
    <property type="entry name" value="VACUOLAR BASIC AMINO ACID TRANSPORTER 4"/>
    <property type="match status" value="1"/>
</dbReference>
<proteinExistence type="inferred from homology"/>
<dbReference type="PANTHER" id="PTHR23501">
    <property type="entry name" value="MAJOR FACILITATOR SUPERFAMILY"/>
    <property type="match status" value="1"/>
</dbReference>
<feature type="transmembrane region" description="Helical" evidence="9">
    <location>
        <begin position="387"/>
        <end position="404"/>
    </location>
</feature>
<evidence type="ECO:0000259" key="10">
    <source>
        <dbReference type="PROSITE" id="PS50850"/>
    </source>
</evidence>
<keyword evidence="6 9" id="KW-0472">Membrane</keyword>
<keyword evidence="3" id="KW-0813">Transport</keyword>
<feature type="transmembrane region" description="Helical" evidence="9">
    <location>
        <begin position="317"/>
        <end position="342"/>
    </location>
</feature>
<dbReference type="AlphaFoldDB" id="A0A139AVT0"/>
<dbReference type="InterPro" id="IPR020846">
    <property type="entry name" value="MFS_dom"/>
</dbReference>
<dbReference type="InterPro" id="IPR036259">
    <property type="entry name" value="MFS_trans_sf"/>
</dbReference>
<evidence type="ECO:0000256" key="6">
    <source>
        <dbReference type="ARBA" id="ARBA00023136"/>
    </source>
</evidence>
<dbReference type="EMBL" id="KQ965734">
    <property type="protein sequence ID" value="KXS20817.1"/>
    <property type="molecule type" value="Genomic_DNA"/>
</dbReference>
<dbReference type="Gene3D" id="1.20.1720.10">
    <property type="entry name" value="Multidrug resistance protein D"/>
    <property type="match status" value="1"/>
</dbReference>
<feature type="transmembrane region" description="Helical" evidence="9">
    <location>
        <begin position="92"/>
        <end position="111"/>
    </location>
</feature>
<dbReference type="OMA" id="WVEIVEM"/>
<dbReference type="SUPFAM" id="SSF103473">
    <property type="entry name" value="MFS general substrate transporter"/>
    <property type="match status" value="1"/>
</dbReference>
<evidence type="ECO:0000313" key="12">
    <source>
        <dbReference type="Proteomes" id="UP000070544"/>
    </source>
</evidence>
<evidence type="ECO:0000256" key="9">
    <source>
        <dbReference type="SAM" id="Phobius"/>
    </source>
</evidence>
<protein>
    <recommendedName>
        <fullName evidence="7">MFS-type drug efflux transporter P55</fullName>
    </recommendedName>
</protein>
<accession>A0A139AVT0</accession>
<dbReference type="Proteomes" id="UP000070544">
    <property type="component" value="Unassembled WGS sequence"/>
</dbReference>
<feature type="transmembrane region" description="Helical" evidence="9">
    <location>
        <begin position="55"/>
        <end position="80"/>
    </location>
</feature>
<feature type="domain" description="Major facilitator superfamily (MFS) profile" evidence="10">
    <location>
        <begin position="58"/>
        <end position="541"/>
    </location>
</feature>
<dbReference type="PRINTS" id="PR01036">
    <property type="entry name" value="TCRTETB"/>
</dbReference>
<evidence type="ECO:0000256" key="3">
    <source>
        <dbReference type="ARBA" id="ARBA00022448"/>
    </source>
</evidence>
<feature type="compositionally biased region" description="Polar residues" evidence="8">
    <location>
        <begin position="21"/>
        <end position="33"/>
    </location>
</feature>
<keyword evidence="5 9" id="KW-1133">Transmembrane helix</keyword>
<dbReference type="GO" id="GO:0012505">
    <property type="term" value="C:endomembrane system"/>
    <property type="evidence" value="ECO:0007669"/>
    <property type="project" value="UniProtKB-SubCell"/>
</dbReference>
<feature type="compositionally biased region" description="Basic and acidic residues" evidence="8">
    <location>
        <begin position="7"/>
        <end position="17"/>
    </location>
</feature>
<reference evidence="11 12" key="1">
    <citation type="journal article" date="2015" name="Genome Biol. Evol.">
        <title>Phylogenomic analyses indicate that early fungi evolved digesting cell walls of algal ancestors of land plants.</title>
        <authorList>
            <person name="Chang Y."/>
            <person name="Wang S."/>
            <person name="Sekimoto S."/>
            <person name="Aerts A.L."/>
            <person name="Choi C."/>
            <person name="Clum A."/>
            <person name="LaButti K.M."/>
            <person name="Lindquist E.A."/>
            <person name="Yee Ngan C."/>
            <person name="Ohm R.A."/>
            <person name="Salamov A.A."/>
            <person name="Grigoriev I.V."/>
            <person name="Spatafora J.W."/>
            <person name="Berbee M.L."/>
        </authorList>
    </citation>
    <scope>NUCLEOTIDE SEQUENCE [LARGE SCALE GENOMIC DNA]</scope>
    <source>
        <strain evidence="11 12">JEL478</strain>
    </source>
</reference>
<dbReference type="GO" id="GO:0022857">
    <property type="term" value="F:transmembrane transporter activity"/>
    <property type="evidence" value="ECO:0007669"/>
    <property type="project" value="InterPro"/>
</dbReference>
<organism evidence="11 12">
    <name type="scientific">Gonapodya prolifera (strain JEL478)</name>
    <name type="common">Monoblepharis prolifera</name>
    <dbReference type="NCBI Taxonomy" id="1344416"/>
    <lineage>
        <taxon>Eukaryota</taxon>
        <taxon>Fungi</taxon>
        <taxon>Fungi incertae sedis</taxon>
        <taxon>Chytridiomycota</taxon>
        <taxon>Chytridiomycota incertae sedis</taxon>
        <taxon>Monoblepharidomycetes</taxon>
        <taxon>Monoblepharidales</taxon>
        <taxon>Gonapodyaceae</taxon>
        <taxon>Gonapodya</taxon>
    </lineage>
</organism>
<feature type="transmembrane region" description="Helical" evidence="9">
    <location>
        <begin position="278"/>
        <end position="297"/>
    </location>
</feature>